<dbReference type="eggNOG" id="COG0489">
    <property type="taxonomic scope" value="Bacteria"/>
</dbReference>
<dbReference type="HOGENOM" id="CLU_024839_0_0_4"/>
<evidence type="ECO:0000256" key="6">
    <source>
        <dbReference type="ARBA" id="ARBA00023004"/>
    </source>
</evidence>
<reference evidence="11 12" key="1">
    <citation type="journal article" date="2013" name="Genome Biol.">
        <title>Genomic analysis reveals key aspects of prokaryotic symbiosis in the phototrophic consortium "Chlorochromatium aggregatum".</title>
        <authorList>
            <person name="Liu Z."/>
            <person name="Muller J."/>
            <person name="Li T."/>
            <person name="Alvey R.M."/>
            <person name="Vogl K."/>
            <person name="Frigaard N.U."/>
            <person name="Rockwell N.C."/>
            <person name="Boyd E.S."/>
            <person name="Tomsho L.P."/>
            <person name="Schuster S.C."/>
            <person name="Henke P."/>
            <person name="Rohde M."/>
            <person name="Overmann J."/>
            <person name="Bryant D.A."/>
        </authorList>
    </citation>
    <scope>NUCLEOTIDE SEQUENCE [LARGE SCALE GENOMIC DNA]</scope>
    <source>
        <strain evidence="11">CR</strain>
    </source>
</reference>
<protein>
    <recommendedName>
        <fullName evidence="9">Iron-sulfur cluster carrier protein</fullName>
    </recommendedName>
</protein>
<comment type="similarity">
    <text evidence="8 9">Belongs to the Mrp/NBP35 ATP-binding proteins family.</text>
</comment>
<dbReference type="GO" id="GO:0005829">
    <property type="term" value="C:cytosol"/>
    <property type="evidence" value="ECO:0007669"/>
    <property type="project" value="TreeGrafter"/>
</dbReference>
<evidence type="ECO:0000256" key="3">
    <source>
        <dbReference type="ARBA" id="ARBA00022723"/>
    </source>
</evidence>
<evidence type="ECO:0000256" key="4">
    <source>
        <dbReference type="ARBA" id="ARBA00022741"/>
    </source>
</evidence>
<dbReference type="STRING" id="946483.Cenrod_1467"/>
<comment type="similarity">
    <text evidence="1">In the N-terminal section; belongs to the MIP18 family.</text>
</comment>
<evidence type="ECO:0000256" key="9">
    <source>
        <dbReference type="HAMAP-Rule" id="MF_02040"/>
    </source>
</evidence>
<dbReference type="AlphaFoldDB" id="U5NBD3"/>
<dbReference type="NCBIfam" id="NF008669">
    <property type="entry name" value="PRK11670.1"/>
    <property type="match status" value="1"/>
</dbReference>
<dbReference type="FunFam" id="3.40.50.300:FF:000418">
    <property type="entry name" value="Iron-sulfur cluster carrier protein"/>
    <property type="match status" value="1"/>
</dbReference>
<dbReference type="PANTHER" id="PTHR42961">
    <property type="entry name" value="IRON-SULFUR PROTEIN NUBPL"/>
    <property type="match status" value="1"/>
</dbReference>
<dbReference type="Proteomes" id="UP000017184">
    <property type="component" value="Chromosome"/>
</dbReference>
<dbReference type="CDD" id="cd02037">
    <property type="entry name" value="Mrp_NBP35"/>
    <property type="match status" value="1"/>
</dbReference>
<dbReference type="Gene3D" id="3.40.50.300">
    <property type="entry name" value="P-loop containing nucleotide triphosphate hydrolases"/>
    <property type="match status" value="1"/>
</dbReference>
<keyword evidence="6 9" id="KW-0408">Iron</keyword>
<evidence type="ECO:0000259" key="10">
    <source>
        <dbReference type="Pfam" id="PF01883"/>
    </source>
</evidence>
<dbReference type="HAMAP" id="MF_02040">
    <property type="entry name" value="Mrp_NBP35"/>
    <property type="match status" value="1"/>
</dbReference>
<evidence type="ECO:0000313" key="11">
    <source>
        <dbReference type="EMBL" id="AGX87553.1"/>
    </source>
</evidence>
<dbReference type="GO" id="GO:0051539">
    <property type="term" value="F:4 iron, 4 sulfur cluster binding"/>
    <property type="evidence" value="ECO:0007669"/>
    <property type="project" value="TreeGrafter"/>
</dbReference>
<gene>
    <name evidence="11" type="primary">mrp</name>
    <name evidence="11" type="ORF">Cenrod_1467</name>
</gene>
<dbReference type="GO" id="GO:0140663">
    <property type="term" value="F:ATP-dependent FeS chaperone activity"/>
    <property type="evidence" value="ECO:0007669"/>
    <property type="project" value="InterPro"/>
</dbReference>
<keyword evidence="5 9" id="KW-0067">ATP-binding</keyword>
<keyword evidence="7 9" id="KW-0411">Iron-sulfur</keyword>
<dbReference type="InterPro" id="IPR027417">
    <property type="entry name" value="P-loop_NTPase"/>
</dbReference>
<name>U5NBD3_9BURK</name>
<feature type="binding site" evidence="9">
    <location>
        <begin position="104"/>
        <end position="111"/>
    </location>
    <ligand>
        <name>ATP</name>
        <dbReference type="ChEBI" id="CHEBI:30616"/>
    </ligand>
</feature>
<evidence type="ECO:0000256" key="7">
    <source>
        <dbReference type="ARBA" id="ARBA00023014"/>
    </source>
</evidence>
<dbReference type="GO" id="GO:0005524">
    <property type="term" value="F:ATP binding"/>
    <property type="evidence" value="ECO:0007669"/>
    <property type="project" value="UniProtKB-UniRule"/>
</dbReference>
<sequence>MTIPQEAVLAALRSVAHPYTGGDFLAAVRNLHIDDGDVSLDLELGYPAASLLEGWCTALREAVQRVEGVRRVDIHPQLQIQAHAVQRGAKRMPGVKNLLLVSCAKGGVGKSTVAVNLAVALAAEGARVGLLDADVYGPSVPTMMGLDERPHSVDGDTLEPLLRHGVQCMSIGLLAGRDEAMVWRGPMAARAFEQLLRQTRWDNLDYLIVDMPPGTGDMPLTLAQRAPVTGTVVVTTPQEVALLDARKGIRMFEKVGVAVLGVVENMAAHVCSQCGHVEALFGAEGGRKLAEECNTTLLGSLPLSLDVRVQGDTGMPIAIADADTPTARSFRMLAHRVGLAVAGLGKDYSEKFGTIEVVHGG</sequence>
<evidence type="ECO:0000256" key="5">
    <source>
        <dbReference type="ARBA" id="ARBA00022840"/>
    </source>
</evidence>
<dbReference type="GO" id="GO:0016887">
    <property type="term" value="F:ATP hydrolysis activity"/>
    <property type="evidence" value="ECO:0007669"/>
    <property type="project" value="UniProtKB-UniRule"/>
</dbReference>
<dbReference type="InterPro" id="IPR000808">
    <property type="entry name" value="Mrp-like_CS"/>
</dbReference>
<evidence type="ECO:0000313" key="12">
    <source>
        <dbReference type="Proteomes" id="UP000017184"/>
    </source>
</evidence>
<dbReference type="KEGG" id="cbx:Cenrod_1467"/>
<dbReference type="PROSITE" id="PS01215">
    <property type="entry name" value="MRP"/>
    <property type="match status" value="1"/>
</dbReference>
<keyword evidence="9" id="KW-0378">Hydrolase</keyword>
<dbReference type="InterPro" id="IPR019591">
    <property type="entry name" value="Mrp/NBP35_ATP-bd"/>
</dbReference>
<proteinExistence type="inferred from homology"/>
<feature type="domain" description="MIP18 family-like" evidence="10">
    <location>
        <begin position="6"/>
        <end position="73"/>
    </location>
</feature>
<evidence type="ECO:0000256" key="1">
    <source>
        <dbReference type="ARBA" id="ARBA00007352"/>
    </source>
</evidence>
<dbReference type="InterPro" id="IPR044304">
    <property type="entry name" value="NUBPL-like"/>
</dbReference>
<comment type="function">
    <text evidence="9">Binds and transfers iron-sulfur (Fe-S) clusters to target apoproteins. Can hydrolyze ATP.</text>
</comment>
<accession>U5NBD3</accession>
<dbReference type="GO" id="GO:0046872">
    <property type="term" value="F:metal ion binding"/>
    <property type="evidence" value="ECO:0007669"/>
    <property type="project" value="UniProtKB-KW"/>
</dbReference>
<keyword evidence="4 9" id="KW-0547">Nucleotide-binding</keyword>
<dbReference type="EMBL" id="CP004885">
    <property type="protein sequence ID" value="AGX87553.1"/>
    <property type="molecule type" value="Genomic_DNA"/>
</dbReference>
<comment type="subunit">
    <text evidence="9">Homodimer.</text>
</comment>
<dbReference type="PATRIC" id="fig|946483.4.peg.1483"/>
<dbReference type="GO" id="GO:0016226">
    <property type="term" value="P:iron-sulfur cluster assembly"/>
    <property type="evidence" value="ECO:0007669"/>
    <property type="project" value="InterPro"/>
</dbReference>
<keyword evidence="12" id="KW-1185">Reference proteome</keyword>
<dbReference type="RefSeq" id="WP_022773103.1">
    <property type="nucleotide sequence ID" value="NC_022576.1"/>
</dbReference>
<evidence type="ECO:0000256" key="2">
    <source>
        <dbReference type="ARBA" id="ARBA00008205"/>
    </source>
</evidence>
<evidence type="ECO:0000256" key="8">
    <source>
        <dbReference type="ARBA" id="ARBA00024036"/>
    </source>
</evidence>
<dbReference type="InterPro" id="IPR034904">
    <property type="entry name" value="FSCA_dom_sf"/>
</dbReference>
<comment type="similarity">
    <text evidence="2">In the C-terminal section; belongs to the Mrp/NBP35 ATP-binding proteins family.</text>
</comment>
<dbReference type="Pfam" id="PF01883">
    <property type="entry name" value="FeS_assembly_P"/>
    <property type="match status" value="1"/>
</dbReference>
<dbReference type="SUPFAM" id="SSF117916">
    <property type="entry name" value="Fe-S cluster assembly (FSCA) domain-like"/>
    <property type="match status" value="1"/>
</dbReference>
<dbReference type="OrthoDB" id="9809679at2"/>
<dbReference type="SUPFAM" id="SSF52540">
    <property type="entry name" value="P-loop containing nucleoside triphosphate hydrolases"/>
    <property type="match status" value="1"/>
</dbReference>
<dbReference type="InterPro" id="IPR033756">
    <property type="entry name" value="YlxH/NBP35"/>
</dbReference>
<dbReference type="Gene3D" id="3.30.300.130">
    <property type="entry name" value="Fe-S cluster assembly (FSCA)"/>
    <property type="match status" value="1"/>
</dbReference>
<dbReference type="PANTHER" id="PTHR42961:SF2">
    <property type="entry name" value="IRON-SULFUR PROTEIN NUBPL"/>
    <property type="match status" value="1"/>
</dbReference>
<keyword evidence="3 9" id="KW-0479">Metal-binding</keyword>
<organism evidence="11 12">
    <name type="scientific">Candidatus Symbiobacter mobilis CR</name>
    <dbReference type="NCBI Taxonomy" id="946483"/>
    <lineage>
        <taxon>Bacteria</taxon>
        <taxon>Pseudomonadati</taxon>
        <taxon>Pseudomonadota</taxon>
        <taxon>Betaproteobacteria</taxon>
        <taxon>Burkholderiales</taxon>
        <taxon>Comamonadaceae</taxon>
    </lineage>
</organism>
<dbReference type="Pfam" id="PF10609">
    <property type="entry name" value="ParA"/>
    <property type="match status" value="1"/>
</dbReference>
<dbReference type="InterPro" id="IPR002744">
    <property type="entry name" value="MIP18-like"/>
</dbReference>